<reference evidence="1" key="1">
    <citation type="submission" date="2021-01" db="EMBL/GenBank/DDBJ databases">
        <authorList>
            <consortium name="Genoscope - CEA"/>
            <person name="William W."/>
        </authorList>
    </citation>
    <scope>NUCLEOTIDE SEQUENCE</scope>
</reference>
<dbReference type="EMBL" id="CAJJDN010000137">
    <property type="protein sequence ID" value="CAD8122299.1"/>
    <property type="molecule type" value="Genomic_DNA"/>
</dbReference>
<keyword evidence="2" id="KW-1185">Reference proteome</keyword>
<comment type="caution">
    <text evidence="1">The sequence shown here is derived from an EMBL/GenBank/DDBJ whole genome shotgun (WGS) entry which is preliminary data.</text>
</comment>
<sequence>MNLLIPFQKQQYELVVQNKELKKNQSMFSFSKNTPIQENLLVIVKIQW</sequence>
<evidence type="ECO:0000313" key="1">
    <source>
        <dbReference type="EMBL" id="CAD8122299.1"/>
    </source>
</evidence>
<evidence type="ECO:0000313" key="2">
    <source>
        <dbReference type="Proteomes" id="UP000692954"/>
    </source>
</evidence>
<organism evidence="1 2">
    <name type="scientific">Paramecium sonneborni</name>
    <dbReference type="NCBI Taxonomy" id="65129"/>
    <lineage>
        <taxon>Eukaryota</taxon>
        <taxon>Sar</taxon>
        <taxon>Alveolata</taxon>
        <taxon>Ciliophora</taxon>
        <taxon>Intramacronucleata</taxon>
        <taxon>Oligohymenophorea</taxon>
        <taxon>Peniculida</taxon>
        <taxon>Parameciidae</taxon>
        <taxon>Paramecium</taxon>
    </lineage>
</organism>
<name>A0A8S1R3P2_9CILI</name>
<accession>A0A8S1R3P2</accession>
<proteinExistence type="predicted"/>
<dbReference type="Proteomes" id="UP000692954">
    <property type="component" value="Unassembled WGS sequence"/>
</dbReference>
<protein>
    <submittedName>
        <fullName evidence="1">Uncharacterized protein</fullName>
    </submittedName>
</protein>
<dbReference type="AlphaFoldDB" id="A0A8S1R3P2"/>
<gene>
    <name evidence="1" type="ORF">PSON_ATCC_30995.1.T1370121</name>
</gene>